<dbReference type="Pfam" id="PF21744">
    <property type="entry name" value="BAHCC1-like_Tudor"/>
    <property type="match status" value="1"/>
</dbReference>
<dbReference type="Gene3D" id="2.30.30.490">
    <property type="match status" value="1"/>
</dbReference>
<feature type="domain" description="BAH" evidence="2">
    <location>
        <begin position="909"/>
        <end position="1032"/>
    </location>
</feature>
<feature type="compositionally biased region" description="Polar residues" evidence="1">
    <location>
        <begin position="509"/>
        <end position="525"/>
    </location>
</feature>
<dbReference type="SMART" id="SM00028">
    <property type="entry name" value="TPR"/>
    <property type="match status" value="2"/>
</dbReference>
<dbReference type="InterPro" id="IPR019734">
    <property type="entry name" value="TPR_rpt"/>
</dbReference>
<feature type="compositionally biased region" description="Basic and acidic residues" evidence="1">
    <location>
        <begin position="250"/>
        <end position="260"/>
    </location>
</feature>
<dbReference type="InterPro" id="IPR052429">
    <property type="entry name" value="BAH_domain_protein"/>
</dbReference>
<feature type="compositionally biased region" description="Low complexity" evidence="1">
    <location>
        <begin position="288"/>
        <end position="298"/>
    </location>
</feature>
<feature type="compositionally biased region" description="Low complexity" evidence="1">
    <location>
        <begin position="431"/>
        <end position="443"/>
    </location>
</feature>
<feature type="region of interest" description="Disordered" evidence="1">
    <location>
        <begin position="754"/>
        <end position="818"/>
    </location>
</feature>
<reference evidence="3" key="1">
    <citation type="submission" date="2018-10" db="EMBL/GenBank/DDBJ databases">
        <title>Transcriptome assembly of Aceria tosichella (Wheat curl mite) Type 2.</title>
        <authorList>
            <person name="Scully E.D."/>
            <person name="Geib S.M."/>
            <person name="Palmer N.A."/>
            <person name="Gupta A.K."/>
            <person name="Sarath G."/>
            <person name="Tatineni S."/>
        </authorList>
    </citation>
    <scope>NUCLEOTIDE SEQUENCE</scope>
    <source>
        <strain evidence="3">LincolnNE</strain>
    </source>
</reference>
<feature type="region of interest" description="Disordered" evidence="1">
    <location>
        <begin position="288"/>
        <end position="317"/>
    </location>
</feature>
<feature type="compositionally biased region" description="Polar residues" evidence="1">
    <location>
        <begin position="485"/>
        <end position="500"/>
    </location>
</feature>
<evidence type="ECO:0000259" key="2">
    <source>
        <dbReference type="PROSITE" id="PS51038"/>
    </source>
</evidence>
<dbReference type="InterPro" id="IPR048924">
    <property type="entry name" value="BAHCC1-like_Tudor"/>
</dbReference>
<name>A0A6G1SHY3_9ACAR</name>
<sequence length="1038" mass="116444">MTDRLIQPASMVNDKFESEDLERATKIINANIRREPDNPENYAERAICHYGLGNYQASFDDADRAIKLGSSNFNIHYQRDLALIGLYGSKIRLEPNNYEPYFMRAICHCKLGNYQASLDDADQAIKLNSSDYNLHYLRGLAQIGLALMTTPPNEVPKEAQDIITSFKKAIELRARHPDSKISDIFNLLRDAMNEFKVIRERSGKSSDQKVSDPARKVDKTKTTREELYELASRYPYCSANHQRSTMLNNDRVDSTTDKLSPRLPSLATTSHPSNAVLPTDVIVSNGNSNGSNLVASSNRNSNQNKQCSSQLSNTSTAKTNPVTILNAVTSSAIQFNTSLQRPLDYNPSISNNQSPVIDNFKASDHHNLVITNNQHNQQIDNSSRQQQQPPLAASPFEWNIRRSERIFLHNSSEPGTSGLHDDVVSNHRFKSGSNPSSVSSGKGQNKRLHEQSVETKSYYNHSQDKNRPKPESNLFVEPEIDVDDSGNNLANTHQGDSDANLNHKIVMVTPSSSMPATGQSSASTSNKEDSYSSKYKRLRRDRERARRGTSKLCTIKPADLDELHKLSKSSSEKRYMRVIAPIDGWLYSGQLSVDDNHHQGVDNGPHYVVKLDGDTSSSSYLFTQETVLNDVIKEVRVKSVSELRKGARICCYWSRQYKCLSTGVVTSRTFEETKSLVSVKYDNGDLSALPLEDLRLLPPDYPKYMSNCDPLLLARNGDNMDPEIITNKPTSSSRIVVDCKSSNYNSGATYSRAIRSGPTVQDDEHLESSKCQLETPSSVNNPTTSCAQSRLSSENHSRTVGGLRAALEDDDTIPPTSETINFITSDQSNLDIQDDQTQEANVDQPVAGVVNDSDILANGAQIENSRSSSEENNFGIEYRPWVFEGPPKRSKRNGRTYRDTYSAIRRGNEVLSVGDSAELMPRDESILPFIAKIDGLWATSRGEMKVRVRWYYRLVETEGEHFDLKDGENALFETDHFDENDVQSIWRTAKILSWTDYCKDHVGHVNKPSDGPKIFYLAGYYDPVRRIKHLRSDVKGLR</sequence>
<accession>A0A6G1SHY3</accession>
<dbReference type="SUPFAM" id="SSF48452">
    <property type="entry name" value="TPR-like"/>
    <property type="match status" value="1"/>
</dbReference>
<feature type="region of interest" description="Disordered" evidence="1">
    <location>
        <begin position="200"/>
        <end position="223"/>
    </location>
</feature>
<dbReference type="SMART" id="SM00439">
    <property type="entry name" value="BAH"/>
    <property type="match status" value="1"/>
</dbReference>
<proteinExistence type="predicted"/>
<feature type="compositionally biased region" description="Polar residues" evidence="1">
    <location>
        <begin position="769"/>
        <end position="794"/>
    </location>
</feature>
<gene>
    <name evidence="3" type="primary">wge</name>
    <name evidence="3" type="ORF">g.12463</name>
</gene>
<dbReference type="InterPro" id="IPR043151">
    <property type="entry name" value="BAH_sf"/>
</dbReference>
<evidence type="ECO:0000256" key="1">
    <source>
        <dbReference type="SAM" id="MobiDB-lite"/>
    </source>
</evidence>
<dbReference type="EMBL" id="GGYP01005006">
    <property type="protein sequence ID" value="MDE49777.1"/>
    <property type="molecule type" value="Transcribed_RNA"/>
</dbReference>
<dbReference type="PANTHER" id="PTHR12505">
    <property type="entry name" value="PHD FINGER TRANSCRIPTION FACTOR"/>
    <property type="match status" value="1"/>
</dbReference>
<dbReference type="AlphaFoldDB" id="A0A6G1SHY3"/>
<organism evidence="3">
    <name type="scientific">Aceria tosichella</name>
    <name type="common">wheat curl mite</name>
    <dbReference type="NCBI Taxonomy" id="561515"/>
    <lineage>
        <taxon>Eukaryota</taxon>
        <taxon>Metazoa</taxon>
        <taxon>Ecdysozoa</taxon>
        <taxon>Arthropoda</taxon>
        <taxon>Chelicerata</taxon>
        <taxon>Arachnida</taxon>
        <taxon>Acari</taxon>
        <taxon>Acariformes</taxon>
        <taxon>Trombidiformes</taxon>
        <taxon>Prostigmata</taxon>
        <taxon>Eupodina</taxon>
        <taxon>Eriophyoidea</taxon>
        <taxon>Eriophyidae</taxon>
        <taxon>Eriophyinae</taxon>
        <taxon>Aceriini</taxon>
        <taxon>Aceria</taxon>
    </lineage>
</organism>
<dbReference type="PANTHER" id="PTHR12505:SF24">
    <property type="entry name" value="PROTEIN WINGED EYE"/>
    <property type="match status" value="1"/>
</dbReference>
<protein>
    <submittedName>
        <fullName evidence="3">Protein winged eye</fullName>
    </submittedName>
</protein>
<feature type="region of interest" description="Disordered" evidence="1">
    <location>
        <begin position="410"/>
        <end position="549"/>
    </location>
</feature>
<feature type="region of interest" description="Disordered" evidence="1">
    <location>
        <begin position="241"/>
        <end position="273"/>
    </location>
</feature>
<dbReference type="GO" id="GO:0003682">
    <property type="term" value="F:chromatin binding"/>
    <property type="evidence" value="ECO:0007669"/>
    <property type="project" value="InterPro"/>
</dbReference>
<dbReference type="Gene3D" id="1.25.40.10">
    <property type="entry name" value="Tetratricopeptide repeat domain"/>
    <property type="match status" value="2"/>
</dbReference>
<dbReference type="PROSITE" id="PS51038">
    <property type="entry name" value="BAH"/>
    <property type="match status" value="1"/>
</dbReference>
<feature type="compositionally biased region" description="Polar residues" evidence="1">
    <location>
        <begin position="299"/>
        <end position="317"/>
    </location>
</feature>
<dbReference type="InterPro" id="IPR011990">
    <property type="entry name" value="TPR-like_helical_dom_sf"/>
</dbReference>
<dbReference type="Pfam" id="PF01426">
    <property type="entry name" value="BAH"/>
    <property type="match status" value="1"/>
</dbReference>
<evidence type="ECO:0000313" key="3">
    <source>
        <dbReference type="EMBL" id="MDE49777.1"/>
    </source>
</evidence>
<dbReference type="InterPro" id="IPR001025">
    <property type="entry name" value="BAH_dom"/>
</dbReference>